<organism evidence="1 2">
    <name type="scientific">Clavelina lepadiformis</name>
    <name type="common">Light-bulb sea squirt</name>
    <name type="synonym">Ascidia lepadiformis</name>
    <dbReference type="NCBI Taxonomy" id="159417"/>
    <lineage>
        <taxon>Eukaryota</taxon>
        <taxon>Metazoa</taxon>
        <taxon>Chordata</taxon>
        <taxon>Tunicata</taxon>
        <taxon>Ascidiacea</taxon>
        <taxon>Aplousobranchia</taxon>
        <taxon>Clavelinidae</taxon>
        <taxon>Clavelina</taxon>
    </lineage>
</organism>
<gene>
    <name evidence="1" type="ORF">CVLEPA_LOCUS3049</name>
</gene>
<evidence type="ECO:0000313" key="2">
    <source>
        <dbReference type="Proteomes" id="UP001642483"/>
    </source>
</evidence>
<sequence length="166" mass="19635">MEVAANSKCKKDVGRKTSSNELPYNTVWTTLIYGLRKLRNATLIYEKEKKFSLVVPSDKLSRMYSPQQVKAFNRIYLDLIRDIVEYLCGMKQPTTCIQIKQGRYVVVKTRFPWKNQLIACRMRMTNINRSTKMILSSGRLIQRRKPDKMMSYFNLRAFRESLKEFT</sequence>
<keyword evidence="2" id="KW-1185">Reference proteome</keyword>
<dbReference type="EMBL" id="CAWYQH010000002">
    <property type="protein sequence ID" value="CAK8673239.1"/>
    <property type="molecule type" value="Genomic_DNA"/>
</dbReference>
<evidence type="ECO:0000313" key="1">
    <source>
        <dbReference type="EMBL" id="CAK8673239.1"/>
    </source>
</evidence>
<dbReference type="Proteomes" id="UP001642483">
    <property type="component" value="Unassembled WGS sequence"/>
</dbReference>
<name>A0ABP0F0J8_CLALP</name>
<comment type="caution">
    <text evidence="1">The sequence shown here is derived from an EMBL/GenBank/DDBJ whole genome shotgun (WGS) entry which is preliminary data.</text>
</comment>
<protein>
    <submittedName>
        <fullName evidence="1">Uncharacterized protein</fullName>
    </submittedName>
</protein>
<reference evidence="1 2" key="1">
    <citation type="submission" date="2024-02" db="EMBL/GenBank/DDBJ databases">
        <authorList>
            <person name="Daric V."/>
            <person name="Darras S."/>
        </authorList>
    </citation>
    <scope>NUCLEOTIDE SEQUENCE [LARGE SCALE GENOMIC DNA]</scope>
</reference>
<accession>A0ABP0F0J8</accession>
<proteinExistence type="predicted"/>